<dbReference type="Proteomes" id="UP000826656">
    <property type="component" value="Unassembled WGS sequence"/>
</dbReference>
<evidence type="ECO:0000313" key="3">
    <source>
        <dbReference type="Proteomes" id="UP000826656"/>
    </source>
</evidence>
<protein>
    <submittedName>
        <fullName evidence="2">Uncharacterized protein</fullName>
    </submittedName>
</protein>
<feature type="compositionally biased region" description="Low complexity" evidence="1">
    <location>
        <begin position="76"/>
        <end position="90"/>
    </location>
</feature>
<dbReference type="PANTHER" id="PTHR35121:SF2">
    <property type="entry name" value="SWIM-TYPE DOMAIN-CONTAINING PROTEIN"/>
    <property type="match status" value="1"/>
</dbReference>
<gene>
    <name evidence="2" type="ORF">KY290_030692</name>
</gene>
<keyword evidence="3" id="KW-1185">Reference proteome</keyword>
<name>A0ABQ7U8Y9_SOLTU</name>
<organism evidence="2 3">
    <name type="scientific">Solanum tuberosum</name>
    <name type="common">Potato</name>
    <dbReference type="NCBI Taxonomy" id="4113"/>
    <lineage>
        <taxon>Eukaryota</taxon>
        <taxon>Viridiplantae</taxon>
        <taxon>Streptophyta</taxon>
        <taxon>Embryophyta</taxon>
        <taxon>Tracheophyta</taxon>
        <taxon>Spermatophyta</taxon>
        <taxon>Magnoliopsida</taxon>
        <taxon>eudicotyledons</taxon>
        <taxon>Gunneridae</taxon>
        <taxon>Pentapetalae</taxon>
        <taxon>asterids</taxon>
        <taxon>lamiids</taxon>
        <taxon>Solanales</taxon>
        <taxon>Solanaceae</taxon>
        <taxon>Solanoideae</taxon>
        <taxon>Solaneae</taxon>
        <taxon>Solanum</taxon>
    </lineage>
</organism>
<sequence length="120" mass="12552">MATGAAGDGIFRGVFDGCISGHDMGIQQRPYHRNCSCKLHKSRGNCSHSSRCTNVSYPIRRSWSESCLSLAAGASAGASSHSSTCSSPASGVGGSDLTGKKNLVRSTSDEYDDVVLFKVC</sequence>
<evidence type="ECO:0000256" key="1">
    <source>
        <dbReference type="SAM" id="MobiDB-lite"/>
    </source>
</evidence>
<feature type="region of interest" description="Disordered" evidence="1">
    <location>
        <begin position="76"/>
        <end position="101"/>
    </location>
</feature>
<proteinExistence type="predicted"/>
<comment type="caution">
    <text evidence="2">The sequence shown here is derived from an EMBL/GenBank/DDBJ whole genome shotgun (WGS) entry which is preliminary data.</text>
</comment>
<dbReference type="EMBL" id="JAIVGD010000023">
    <property type="protein sequence ID" value="KAH0742699.1"/>
    <property type="molecule type" value="Genomic_DNA"/>
</dbReference>
<dbReference type="PANTHER" id="PTHR35121">
    <property type="entry name" value="HOMEODOMAIN PROTEIN 8, PUTATIVE-RELATED"/>
    <property type="match status" value="1"/>
</dbReference>
<accession>A0ABQ7U8Y9</accession>
<evidence type="ECO:0000313" key="2">
    <source>
        <dbReference type="EMBL" id="KAH0742699.1"/>
    </source>
</evidence>
<reference evidence="2 3" key="1">
    <citation type="journal article" date="2021" name="bioRxiv">
        <title>Chromosome-scale and haplotype-resolved genome assembly of a tetraploid potato cultivar.</title>
        <authorList>
            <person name="Sun H."/>
            <person name="Jiao W.-B."/>
            <person name="Krause K."/>
            <person name="Campoy J.A."/>
            <person name="Goel M."/>
            <person name="Folz-Donahue K."/>
            <person name="Kukat C."/>
            <person name="Huettel B."/>
            <person name="Schneeberger K."/>
        </authorList>
    </citation>
    <scope>NUCLEOTIDE SEQUENCE [LARGE SCALE GENOMIC DNA]</scope>
    <source>
        <strain evidence="2">SolTubOtavaFocal</strain>
        <tissue evidence="2">Leaves</tissue>
    </source>
</reference>